<evidence type="ECO:0000313" key="8">
    <source>
        <dbReference type="EMBL" id="GMG29849.1"/>
    </source>
</evidence>
<dbReference type="PANTHER" id="PTHR23507">
    <property type="entry name" value="ZGC:174356"/>
    <property type="match status" value="1"/>
</dbReference>
<feature type="transmembrane region" description="Helical" evidence="6">
    <location>
        <begin position="230"/>
        <end position="248"/>
    </location>
</feature>
<evidence type="ECO:0000256" key="6">
    <source>
        <dbReference type="SAM" id="Phobius"/>
    </source>
</evidence>
<comment type="subcellular location">
    <subcellularLocation>
        <location evidence="1">Membrane</location>
        <topology evidence="1">Multi-pass membrane protein</topology>
    </subcellularLocation>
</comment>
<feature type="transmembrane region" description="Helical" evidence="6">
    <location>
        <begin position="130"/>
        <end position="152"/>
    </location>
</feature>
<dbReference type="GO" id="GO:0016020">
    <property type="term" value="C:membrane"/>
    <property type="evidence" value="ECO:0007669"/>
    <property type="project" value="UniProtKB-SubCell"/>
</dbReference>
<keyword evidence="4 6" id="KW-0472">Membrane</keyword>
<reference evidence="8" key="1">
    <citation type="submission" date="2023-04" db="EMBL/GenBank/DDBJ databases">
        <title>Aspergillus oryzae NBRC 4228.</title>
        <authorList>
            <person name="Ichikawa N."/>
            <person name="Sato H."/>
            <person name="Tonouchi N."/>
        </authorList>
    </citation>
    <scope>NUCLEOTIDE SEQUENCE</scope>
    <source>
        <strain evidence="8">NBRC 4228</strain>
    </source>
</reference>
<evidence type="ECO:0000259" key="7">
    <source>
        <dbReference type="PROSITE" id="PS50850"/>
    </source>
</evidence>
<evidence type="ECO:0000313" key="9">
    <source>
        <dbReference type="Proteomes" id="UP001165205"/>
    </source>
</evidence>
<dbReference type="EMBL" id="BSYA01000062">
    <property type="protein sequence ID" value="GMG29849.1"/>
    <property type="molecule type" value="Genomic_DNA"/>
</dbReference>
<dbReference type="AlphaFoldDB" id="A0AAN4YJ39"/>
<dbReference type="Proteomes" id="UP001165205">
    <property type="component" value="Unassembled WGS sequence"/>
</dbReference>
<keyword evidence="3 6" id="KW-1133">Transmembrane helix</keyword>
<dbReference type="InterPro" id="IPR036259">
    <property type="entry name" value="MFS_trans_sf"/>
</dbReference>
<accession>A0AAN4YJ39</accession>
<evidence type="ECO:0000256" key="5">
    <source>
        <dbReference type="SAM" id="MobiDB-lite"/>
    </source>
</evidence>
<comment type="caution">
    <text evidence="8">The sequence shown here is derived from an EMBL/GenBank/DDBJ whole genome shotgun (WGS) entry which is preliminary data.</text>
</comment>
<evidence type="ECO:0000256" key="3">
    <source>
        <dbReference type="ARBA" id="ARBA00022989"/>
    </source>
</evidence>
<dbReference type="PROSITE" id="PS50850">
    <property type="entry name" value="MFS"/>
    <property type="match status" value="1"/>
</dbReference>
<feature type="transmembrane region" description="Helical" evidence="6">
    <location>
        <begin position="352"/>
        <end position="375"/>
    </location>
</feature>
<evidence type="ECO:0000256" key="1">
    <source>
        <dbReference type="ARBA" id="ARBA00004141"/>
    </source>
</evidence>
<dbReference type="SUPFAM" id="SSF103473">
    <property type="entry name" value="MFS general substrate transporter"/>
    <property type="match status" value="1"/>
</dbReference>
<protein>
    <submittedName>
        <fullName evidence="8">Unnamed protein product</fullName>
    </submittedName>
</protein>
<dbReference type="Gene3D" id="1.20.1250.20">
    <property type="entry name" value="MFS general substrate transporter like domains"/>
    <property type="match status" value="1"/>
</dbReference>
<dbReference type="GO" id="GO:0022857">
    <property type="term" value="F:transmembrane transporter activity"/>
    <property type="evidence" value="ECO:0007669"/>
    <property type="project" value="InterPro"/>
</dbReference>
<dbReference type="InterPro" id="IPR020846">
    <property type="entry name" value="MFS_dom"/>
</dbReference>
<feature type="domain" description="Major facilitator superfamily (MFS) profile" evidence="7">
    <location>
        <begin position="193"/>
        <end position="386"/>
    </location>
</feature>
<evidence type="ECO:0000256" key="2">
    <source>
        <dbReference type="ARBA" id="ARBA00022692"/>
    </source>
</evidence>
<evidence type="ECO:0000256" key="4">
    <source>
        <dbReference type="ARBA" id="ARBA00023136"/>
    </source>
</evidence>
<feature type="region of interest" description="Disordered" evidence="5">
    <location>
        <begin position="1"/>
        <end position="30"/>
    </location>
</feature>
<dbReference type="PANTHER" id="PTHR23507:SF1">
    <property type="entry name" value="FI18259P1-RELATED"/>
    <property type="match status" value="1"/>
</dbReference>
<feature type="transmembrane region" description="Helical" evidence="6">
    <location>
        <begin position="269"/>
        <end position="300"/>
    </location>
</feature>
<feature type="transmembrane region" description="Helical" evidence="6">
    <location>
        <begin position="194"/>
        <end position="218"/>
    </location>
</feature>
<sequence>MPSSQNTSCEEATSLLQETPGSPDQVYRGKKAPSDSHWITTVILLCGGAVLFDLSNNLGSVAEVAILEDIVCRDYYATTTANPILPSLERCKIDPVQTEIALLNGWRETFETIPELIAPPIGAALMTINAWIPFLASSVIAAISVIWAVFFFPAIRNRTEPASTTAHEEQPARTWYALERIRQFYNQLVQNRNAALVVASFFVTLLGTHAFGVLLQYVSKRFHISYAEVPGTNLVSLFILLPAGTHFLDRHQGLEVISRDKIITQVNALLMLLGCLLIFLAPNLTLLSIGVVIFGLGASFSVTARTLVTSLVDTPSLNTTYALMSVMSSIGSLVSGPLLAGVYHQGMVMGAIWLGLPFLLAAGLYGLVLIAISAVRVPSQTACSTG</sequence>
<keyword evidence="2 6" id="KW-0812">Transmembrane</keyword>
<gene>
    <name evidence="8" type="ORF">Aory04_000603900</name>
</gene>
<feature type="compositionally biased region" description="Polar residues" evidence="5">
    <location>
        <begin position="1"/>
        <end position="22"/>
    </location>
</feature>
<organism evidence="8 9">
    <name type="scientific">Aspergillus oryzae</name>
    <name type="common">Yellow koji mold</name>
    <dbReference type="NCBI Taxonomy" id="5062"/>
    <lineage>
        <taxon>Eukaryota</taxon>
        <taxon>Fungi</taxon>
        <taxon>Dikarya</taxon>
        <taxon>Ascomycota</taxon>
        <taxon>Pezizomycotina</taxon>
        <taxon>Eurotiomycetes</taxon>
        <taxon>Eurotiomycetidae</taxon>
        <taxon>Eurotiales</taxon>
        <taxon>Aspergillaceae</taxon>
        <taxon>Aspergillus</taxon>
        <taxon>Aspergillus subgen. Circumdati</taxon>
    </lineage>
</organism>
<proteinExistence type="predicted"/>
<feature type="transmembrane region" description="Helical" evidence="6">
    <location>
        <begin position="320"/>
        <end position="340"/>
    </location>
</feature>
<name>A0AAN4YJ39_ASPOZ</name>